<name>A0A7C1S938_UNCC3</name>
<dbReference type="Pfam" id="PF05766">
    <property type="entry name" value="NinG"/>
    <property type="match status" value="1"/>
</dbReference>
<comment type="caution">
    <text evidence="1">The sequence shown here is derived from an EMBL/GenBank/DDBJ whole genome shotgun (WGS) entry which is preliminary data.</text>
</comment>
<reference evidence="1" key="1">
    <citation type="journal article" date="2020" name="mSystems">
        <title>Genome- and Community-Level Interaction Insights into Carbon Utilization and Element Cycling Functions of Hydrothermarchaeota in Hydrothermal Sediment.</title>
        <authorList>
            <person name="Zhou Z."/>
            <person name="Liu Y."/>
            <person name="Xu W."/>
            <person name="Pan J."/>
            <person name="Luo Z.H."/>
            <person name="Li M."/>
        </authorList>
    </citation>
    <scope>NUCLEOTIDE SEQUENCE [LARGE SCALE GENOMIC DNA]</scope>
    <source>
        <strain evidence="1">HyVt-369</strain>
    </source>
</reference>
<dbReference type="InterPro" id="IPR008713">
    <property type="entry name" value="Phage_lambda_NinG"/>
</dbReference>
<dbReference type="AlphaFoldDB" id="A0A7C1S938"/>
<sequence>MGVRIDKYDNLFSKFIRTRDKWTCRRCGKYLQPPTSGLHNSHYVGRGSWNSRYDEENCDALCYGCHQVWGGDGRDDYKAFKIKQLGKKRFNALIRRSNEYVNKRKLRERVWEEYKEKLKALEI</sequence>
<dbReference type="EMBL" id="DRHL01000016">
    <property type="protein sequence ID" value="HEB13413.1"/>
    <property type="molecule type" value="Genomic_DNA"/>
</dbReference>
<gene>
    <name evidence="1" type="ORF">ENI13_00350</name>
</gene>
<organism evidence="1">
    <name type="scientific">candidate division CPR3 bacterium</name>
    <dbReference type="NCBI Taxonomy" id="2268181"/>
    <lineage>
        <taxon>Bacteria</taxon>
        <taxon>Bacteria division CPR3</taxon>
    </lineage>
</organism>
<dbReference type="Proteomes" id="UP000885695">
    <property type="component" value="Unassembled WGS sequence"/>
</dbReference>
<accession>A0A7C1S938</accession>
<proteinExistence type="predicted"/>
<protein>
    <recommendedName>
        <fullName evidence="2">HNH endonuclease</fullName>
    </recommendedName>
</protein>
<evidence type="ECO:0008006" key="2">
    <source>
        <dbReference type="Google" id="ProtNLM"/>
    </source>
</evidence>
<evidence type="ECO:0000313" key="1">
    <source>
        <dbReference type="EMBL" id="HEB13413.1"/>
    </source>
</evidence>